<keyword evidence="2" id="KW-1185">Reference proteome</keyword>
<evidence type="ECO:0000313" key="2">
    <source>
        <dbReference type="Proteomes" id="UP000095287"/>
    </source>
</evidence>
<sequence length="76" mass="8150">MAFNLRLNRRVSGPTEGTFVMPSSRPPASLENPRSRSVYSFKNPSVVVTARSAGSGTVANGYLSGYRSARLLDSTV</sequence>
<evidence type="ECO:0000313" key="3">
    <source>
        <dbReference type="WBParaSite" id="L893_g10556.t1"/>
    </source>
</evidence>
<organism evidence="2 3">
    <name type="scientific">Steinernema glaseri</name>
    <dbReference type="NCBI Taxonomy" id="37863"/>
    <lineage>
        <taxon>Eukaryota</taxon>
        <taxon>Metazoa</taxon>
        <taxon>Ecdysozoa</taxon>
        <taxon>Nematoda</taxon>
        <taxon>Chromadorea</taxon>
        <taxon>Rhabditida</taxon>
        <taxon>Tylenchina</taxon>
        <taxon>Panagrolaimomorpha</taxon>
        <taxon>Strongyloidoidea</taxon>
        <taxon>Steinernematidae</taxon>
        <taxon>Steinernema</taxon>
    </lineage>
</organism>
<protein>
    <submittedName>
        <fullName evidence="3">Uncharacterized protein</fullName>
    </submittedName>
</protein>
<evidence type="ECO:0000256" key="1">
    <source>
        <dbReference type="SAM" id="MobiDB-lite"/>
    </source>
</evidence>
<dbReference type="Proteomes" id="UP000095287">
    <property type="component" value="Unplaced"/>
</dbReference>
<dbReference type="AlphaFoldDB" id="A0A1I7XXS9"/>
<proteinExistence type="predicted"/>
<reference evidence="3" key="1">
    <citation type="submission" date="2016-11" db="UniProtKB">
        <authorList>
            <consortium name="WormBaseParasite"/>
        </authorList>
    </citation>
    <scope>IDENTIFICATION</scope>
</reference>
<dbReference type="WBParaSite" id="L893_g10556.t1">
    <property type="protein sequence ID" value="L893_g10556.t1"/>
    <property type="gene ID" value="L893_g10556"/>
</dbReference>
<feature type="region of interest" description="Disordered" evidence="1">
    <location>
        <begin position="1"/>
        <end position="36"/>
    </location>
</feature>
<accession>A0A1I7XXS9</accession>
<name>A0A1I7XXS9_9BILA</name>